<gene>
    <name evidence="1" type="ORF">RFM68_26595</name>
</gene>
<proteinExistence type="predicted"/>
<keyword evidence="2" id="KW-1185">Reference proteome</keyword>
<dbReference type="InterPro" id="IPR045384">
    <property type="entry name" value="DUF6527"/>
</dbReference>
<organism evidence="1 2">
    <name type="scientific">Mesorhizobium montanum</name>
    <dbReference type="NCBI Taxonomy" id="3072323"/>
    <lineage>
        <taxon>Bacteria</taxon>
        <taxon>Pseudomonadati</taxon>
        <taxon>Pseudomonadota</taxon>
        <taxon>Alphaproteobacteria</taxon>
        <taxon>Hyphomicrobiales</taxon>
        <taxon>Phyllobacteriaceae</taxon>
        <taxon>Mesorhizobium</taxon>
    </lineage>
</organism>
<reference evidence="1 2" key="1">
    <citation type="submission" date="2023-08" db="EMBL/GenBank/DDBJ databases">
        <title>Implementing the SeqCode for naming new Mesorhizobium species isolated from Vachellia karroo root nodules.</title>
        <authorList>
            <person name="Van Lill M."/>
        </authorList>
    </citation>
    <scope>NUCLEOTIDE SEQUENCE [LARGE SCALE GENOMIC DNA]</scope>
    <source>
        <strain evidence="1 2">MSK 1335</strain>
    </source>
</reference>
<protein>
    <submittedName>
        <fullName evidence="1">DUF6527 family protein</fullName>
    </submittedName>
</protein>
<dbReference type="RefSeq" id="WP_320236008.1">
    <property type="nucleotide sequence ID" value="NZ_JAVIJF010000022.1"/>
</dbReference>
<comment type="caution">
    <text evidence="1">The sequence shown here is derived from an EMBL/GenBank/DDBJ whole genome shotgun (WGS) entry which is preliminary data.</text>
</comment>
<name>A0ABU4ZRM9_9HYPH</name>
<dbReference type="Pfam" id="PF20137">
    <property type="entry name" value="BubE"/>
    <property type="match status" value="1"/>
</dbReference>
<dbReference type="EMBL" id="JAVIJF010000022">
    <property type="protein sequence ID" value="MDX8528053.1"/>
    <property type="molecule type" value="Genomic_DNA"/>
</dbReference>
<evidence type="ECO:0000313" key="2">
    <source>
        <dbReference type="Proteomes" id="UP001276840"/>
    </source>
</evidence>
<accession>A0ABU4ZRM9</accession>
<evidence type="ECO:0000313" key="1">
    <source>
        <dbReference type="EMBL" id="MDX8528053.1"/>
    </source>
</evidence>
<dbReference type="Proteomes" id="UP001276840">
    <property type="component" value="Unassembled WGS sequence"/>
</dbReference>
<sequence>MKTREIHQKGVVERQAEAVELVKKPGDVAIVERGVVRSLVMRCPDGCGDILTVNLDGRAGPAWRLYDGKDGLTVFPSVWRDTGCGAHFIVWDDVIHWTNDIWIVRRDPILERAVEAKLTHDFISYVDLAAALDEIPWAVLDACRSLASTGAAVEDRDKRRPWFKLAGQDRRG</sequence>